<keyword evidence="5" id="KW-0547">Nucleotide-binding</keyword>
<gene>
    <name evidence="11" type="primary">alaS_4</name>
    <name evidence="11" type="ORF">NCTC13076_00233</name>
</gene>
<evidence type="ECO:0000256" key="6">
    <source>
        <dbReference type="ARBA" id="ARBA00022840"/>
    </source>
</evidence>
<evidence type="ECO:0000313" key="12">
    <source>
        <dbReference type="Proteomes" id="UP000250070"/>
    </source>
</evidence>
<dbReference type="PRINTS" id="PR00980">
    <property type="entry name" value="TRNASYNTHALA"/>
</dbReference>
<dbReference type="InterPro" id="IPR018165">
    <property type="entry name" value="Ala-tRNA-synth_IIc_core"/>
</dbReference>
<keyword evidence="3" id="KW-0820">tRNA-binding</keyword>
<feature type="domain" description="Alanyl-transfer RNA synthetases family profile" evidence="10">
    <location>
        <begin position="1"/>
        <end position="186"/>
    </location>
</feature>
<dbReference type="GO" id="GO:0005524">
    <property type="term" value="F:ATP binding"/>
    <property type="evidence" value="ECO:0007669"/>
    <property type="project" value="UniProtKB-KW"/>
</dbReference>
<dbReference type="InterPro" id="IPR018162">
    <property type="entry name" value="Ala-tRNA-ligase_IIc_anticod-bd"/>
</dbReference>
<keyword evidence="6" id="KW-0067">ATP-binding</keyword>
<evidence type="ECO:0000313" key="11">
    <source>
        <dbReference type="EMBL" id="SPY36783.1"/>
    </source>
</evidence>
<dbReference type="GO" id="GO:0016740">
    <property type="term" value="F:transferase activity"/>
    <property type="evidence" value="ECO:0007669"/>
    <property type="project" value="UniProtKB-ARBA"/>
</dbReference>
<dbReference type="SUPFAM" id="SSF55681">
    <property type="entry name" value="Class II aaRS and biotin synthetases"/>
    <property type="match status" value="1"/>
</dbReference>
<dbReference type="EC" id="6.1.1.7" evidence="2"/>
<comment type="similarity">
    <text evidence="1">Belongs to the class-II aminoacyl-tRNA synthetase family.</text>
</comment>
<evidence type="ECO:0000256" key="9">
    <source>
        <dbReference type="ARBA" id="ARBA00023146"/>
    </source>
</evidence>
<protein>
    <recommendedName>
        <fullName evidence="2">alanine--tRNA ligase</fullName>
        <ecNumber evidence="2">6.1.1.7</ecNumber>
    </recommendedName>
</protein>
<dbReference type="GO" id="GO:0000049">
    <property type="term" value="F:tRNA binding"/>
    <property type="evidence" value="ECO:0007669"/>
    <property type="project" value="UniProtKB-KW"/>
</dbReference>
<dbReference type="PROSITE" id="PS50860">
    <property type="entry name" value="AA_TRNA_LIGASE_II_ALA"/>
    <property type="match status" value="1"/>
</dbReference>
<keyword evidence="4 11" id="KW-0436">Ligase</keyword>
<evidence type="ECO:0000256" key="8">
    <source>
        <dbReference type="ARBA" id="ARBA00022917"/>
    </source>
</evidence>
<dbReference type="GO" id="GO:0005829">
    <property type="term" value="C:cytosol"/>
    <property type="evidence" value="ECO:0007669"/>
    <property type="project" value="TreeGrafter"/>
</dbReference>
<dbReference type="GO" id="GO:0006419">
    <property type="term" value="P:alanyl-tRNA aminoacylation"/>
    <property type="evidence" value="ECO:0007669"/>
    <property type="project" value="InterPro"/>
</dbReference>
<evidence type="ECO:0000256" key="7">
    <source>
        <dbReference type="ARBA" id="ARBA00022884"/>
    </source>
</evidence>
<dbReference type="GO" id="GO:0004813">
    <property type="term" value="F:alanine-tRNA ligase activity"/>
    <property type="evidence" value="ECO:0007669"/>
    <property type="project" value="UniProtKB-EC"/>
</dbReference>
<keyword evidence="8" id="KW-0648">Protein biosynthesis</keyword>
<dbReference type="SUPFAM" id="SSF101353">
    <property type="entry name" value="Putative anticodon-binding domain of alanyl-tRNA synthetase (AlaRS)"/>
    <property type="match status" value="1"/>
</dbReference>
<dbReference type="Pfam" id="PF01411">
    <property type="entry name" value="tRNA-synt_2c"/>
    <property type="match status" value="1"/>
</dbReference>
<name>A0A2X1X7B8_9FIRM</name>
<evidence type="ECO:0000259" key="10">
    <source>
        <dbReference type="PROSITE" id="PS50860"/>
    </source>
</evidence>
<dbReference type="InterPro" id="IPR002318">
    <property type="entry name" value="Ala-tRNA-lgiase_IIc"/>
</dbReference>
<keyword evidence="9" id="KW-0030">Aminoacyl-tRNA synthetase</keyword>
<dbReference type="Gene3D" id="3.30.930.10">
    <property type="entry name" value="Bira Bifunctional Protein, Domain 2"/>
    <property type="match status" value="1"/>
</dbReference>
<keyword evidence="7" id="KW-0694">RNA-binding</keyword>
<dbReference type="InterPro" id="IPR050058">
    <property type="entry name" value="Ala-tRNA_ligase"/>
</dbReference>
<sequence length="186" mass="21372">MGIDEEKIIRLGKEDNFWELEVGPSGPCSEIYVDRGLEHGSEEERPGGEGDRFIEIWNLVFTQFDKDEEGNYNPLAHPNIDTGMGLERIATVLQETDNIFEIDAIKDIIQEIAKVSGEEYGKDKNLDISFRVITDHIRAMTFMISDTIVPSNEGRGYVLRRLIRRAARHGRKLALKEPFYMKLLTW</sequence>
<dbReference type="PANTHER" id="PTHR11777:SF9">
    <property type="entry name" value="ALANINE--TRNA LIGASE, CYTOPLASMIC"/>
    <property type="match status" value="1"/>
</dbReference>
<evidence type="ECO:0000256" key="2">
    <source>
        <dbReference type="ARBA" id="ARBA00013168"/>
    </source>
</evidence>
<organism evidence="11 12">
    <name type="scientific">Peptoniphilus harei</name>
    <dbReference type="NCBI Taxonomy" id="54005"/>
    <lineage>
        <taxon>Bacteria</taxon>
        <taxon>Bacillati</taxon>
        <taxon>Bacillota</taxon>
        <taxon>Tissierellia</taxon>
        <taxon>Tissierellales</taxon>
        <taxon>Peptoniphilaceae</taxon>
        <taxon>Peptoniphilus</taxon>
    </lineage>
</organism>
<reference evidence="11 12" key="1">
    <citation type="submission" date="2018-06" db="EMBL/GenBank/DDBJ databases">
        <authorList>
            <consortium name="Pathogen Informatics"/>
            <person name="Doyle S."/>
        </authorList>
    </citation>
    <scope>NUCLEOTIDE SEQUENCE [LARGE SCALE GENOMIC DNA]</scope>
    <source>
        <strain evidence="11 12">NCTC13076</strain>
    </source>
</reference>
<evidence type="ECO:0000256" key="4">
    <source>
        <dbReference type="ARBA" id="ARBA00022598"/>
    </source>
</evidence>
<dbReference type="PANTHER" id="PTHR11777">
    <property type="entry name" value="ALANYL-TRNA SYNTHETASE"/>
    <property type="match status" value="1"/>
</dbReference>
<evidence type="ECO:0000256" key="1">
    <source>
        <dbReference type="ARBA" id="ARBA00008226"/>
    </source>
</evidence>
<dbReference type="GO" id="GO:0140096">
    <property type="term" value="F:catalytic activity, acting on a protein"/>
    <property type="evidence" value="ECO:0007669"/>
    <property type="project" value="UniProtKB-ARBA"/>
</dbReference>
<evidence type="ECO:0000256" key="3">
    <source>
        <dbReference type="ARBA" id="ARBA00022555"/>
    </source>
</evidence>
<dbReference type="EMBL" id="UATM01000019">
    <property type="protein sequence ID" value="SPY36783.1"/>
    <property type="molecule type" value="Genomic_DNA"/>
</dbReference>
<dbReference type="InterPro" id="IPR045864">
    <property type="entry name" value="aa-tRNA-synth_II/BPL/LPL"/>
</dbReference>
<dbReference type="AlphaFoldDB" id="A0A2X1X7B8"/>
<accession>A0A2X1X7B8</accession>
<dbReference type="InterPro" id="IPR018164">
    <property type="entry name" value="Ala-tRNA-synth_IIc_N"/>
</dbReference>
<dbReference type="GO" id="GO:0002161">
    <property type="term" value="F:aminoacyl-tRNA deacylase activity"/>
    <property type="evidence" value="ECO:0007669"/>
    <property type="project" value="TreeGrafter"/>
</dbReference>
<evidence type="ECO:0000256" key="5">
    <source>
        <dbReference type="ARBA" id="ARBA00022741"/>
    </source>
</evidence>
<dbReference type="Proteomes" id="UP000250070">
    <property type="component" value="Unassembled WGS sequence"/>
</dbReference>
<proteinExistence type="inferred from homology"/>